<feature type="compositionally biased region" description="Polar residues" evidence="1">
    <location>
        <begin position="190"/>
        <end position="214"/>
    </location>
</feature>
<evidence type="ECO:0000313" key="3">
    <source>
        <dbReference type="Proteomes" id="UP001595912"/>
    </source>
</evidence>
<keyword evidence="3" id="KW-1185">Reference proteome</keyword>
<protein>
    <submittedName>
        <fullName evidence="2">Uncharacterized protein</fullName>
    </submittedName>
</protein>
<dbReference type="RefSeq" id="WP_380124589.1">
    <property type="nucleotide sequence ID" value="NZ_JBHSIU010000066.1"/>
</dbReference>
<feature type="region of interest" description="Disordered" evidence="1">
    <location>
        <begin position="15"/>
        <end position="55"/>
    </location>
</feature>
<feature type="region of interest" description="Disordered" evidence="1">
    <location>
        <begin position="72"/>
        <end position="91"/>
    </location>
</feature>
<sequence>MVGPIVGLVVVAVGADDGNPTGERESVGAAGPAAEPGSVGGPEPGEPAAADDAEPAAGADFAAEAGPVGEAELPGWLPAAADGLPSPAGGSERALTTGRFLQALNPHAAIIATATIPALVRRSAGRCETSGDASCGFIAAESSRSVDIRRPATIARRFGVNVDRCKMAHQAKPGFGFCAPSTTLRNHSARQHATTQHLPGTLGSRPNTTFTTAPSGAHEPDGCRRHSRSSNTRPPPVPARSLWSSVPGIFWRTTRAASLA</sequence>
<evidence type="ECO:0000256" key="1">
    <source>
        <dbReference type="SAM" id="MobiDB-lite"/>
    </source>
</evidence>
<feature type="region of interest" description="Disordered" evidence="1">
    <location>
        <begin position="190"/>
        <end position="243"/>
    </location>
</feature>
<dbReference type="Proteomes" id="UP001595912">
    <property type="component" value="Unassembled WGS sequence"/>
</dbReference>
<gene>
    <name evidence="2" type="ORF">ACFPIJ_42945</name>
</gene>
<dbReference type="EMBL" id="JBHSIU010000066">
    <property type="protein sequence ID" value="MFC5004571.1"/>
    <property type="molecule type" value="Genomic_DNA"/>
</dbReference>
<feature type="compositionally biased region" description="Low complexity" evidence="1">
    <location>
        <begin position="27"/>
        <end position="37"/>
    </location>
</feature>
<name>A0ABV9W7B4_9ACTN</name>
<evidence type="ECO:0000313" key="2">
    <source>
        <dbReference type="EMBL" id="MFC5004571.1"/>
    </source>
</evidence>
<comment type="caution">
    <text evidence="2">The sequence shown here is derived from an EMBL/GenBank/DDBJ whole genome shotgun (WGS) entry which is preliminary data.</text>
</comment>
<reference evidence="3" key="1">
    <citation type="journal article" date="2019" name="Int. J. Syst. Evol. Microbiol.">
        <title>The Global Catalogue of Microorganisms (GCM) 10K type strain sequencing project: providing services to taxonomists for standard genome sequencing and annotation.</title>
        <authorList>
            <consortium name="The Broad Institute Genomics Platform"/>
            <consortium name="The Broad Institute Genome Sequencing Center for Infectious Disease"/>
            <person name="Wu L."/>
            <person name="Ma J."/>
        </authorList>
    </citation>
    <scope>NUCLEOTIDE SEQUENCE [LARGE SCALE GENOMIC DNA]</scope>
    <source>
        <strain evidence="3">CGMCC 4.7152</strain>
    </source>
</reference>
<accession>A0ABV9W7B4</accession>
<organism evidence="2 3">
    <name type="scientific">Dactylosporangium cerinum</name>
    <dbReference type="NCBI Taxonomy" id="1434730"/>
    <lineage>
        <taxon>Bacteria</taxon>
        <taxon>Bacillati</taxon>
        <taxon>Actinomycetota</taxon>
        <taxon>Actinomycetes</taxon>
        <taxon>Micromonosporales</taxon>
        <taxon>Micromonosporaceae</taxon>
        <taxon>Dactylosporangium</taxon>
    </lineage>
</organism>
<proteinExistence type="predicted"/>